<keyword evidence="1" id="KW-1133">Transmembrane helix</keyword>
<organism evidence="2 3">
    <name type="scientific">Ruminococcus flavefaciens 007c</name>
    <dbReference type="NCBI Taxonomy" id="1341157"/>
    <lineage>
        <taxon>Bacteria</taxon>
        <taxon>Bacillati</taxon>
        <taxon>Bacillota</taxon>
        <taxon>Clostridia</taxon>
        <taxon>Eubacteriales</taxon>
        <taxon>Oscillospiraceae</taxon>
        <taxon>Ruminococcus</taxon>
    </lineage>
</organism>
<keyword evidence="3" id="KW-1185">Reference proteome</keyword>
<protein>
    <submittedName>
        <fullName evidence="2">Uncharacterized protein</fullName>
    </submittedName>
</protein>
<keyword evidence="1" id="KW-0812">Transmembrane</keyword>
<dbReference type="EMBL" id="ATAX01000025">
    <property type="protein sequence ID" value="EWM53489.1"/>
    <property type="molecule type" value="Genomic_DNA"/>
</dbReference>
<feature type="transmembrane region" description="Helical" evidence="1">
    <location>
        <begin position="72"/>
        <end position="91"/>
    </location>
</feature>
<dbReference type="PATRIC" id="fig|1341157.4.peg.1897"/>
<proteinExistence type="predicted"/>
<accession>W7UPW0</accession>
<dbReference type="RefSeq" id="WP_037299348.1">
    <property type="nucleotide sequence ID" value="NZ_ATAX01000025.1"/>
</dbReference>
<evidence type="ECO:0000256" key="1">
    <source>
        <dbReference type="SAM" id="Phobius"/>
    </source>
</evidence>
<dbReference type="AlphaFoldDB" id="W7UPW0"/>
<name>W7UPW0_RUMFL</name>
<keyword evidence="1" id="KW-0472">Membrane</keyword>
<reference evidence="2 3" key="1">
    <citation type="journal article" date="2014" name="PLoS ONE">
        <title>Rumen cellulosomics: divergent fiber-degrading strategies revealed by comparative genome-wide analysis of six ruminococcal strains.</title>
        <authorList>
            <person name="Dassa B."/>
            <person name="Borovok I."/>
            <person name="Ruimy-Israeli V."/>
            <person name="Lamed R."/>
            <person name="Flint H.J."/>
            <person name="Duncan S.H."/>
            <person name="Henrissat B."/>
            <person name="Coutinho P."/>
            <person name="Morrison M."/>
            <person name="Mosoni P."/>
            <person name="Yeoman C.J."/>
            <person name="White B.A."/>
            <person name="Bayer E.A."/>
        </authorList>
    </citation>
    <scope>NUCLEOTIDE SEQUENCE [LARGE SCALE GENOMIC DNA]</scope>
    <source>
        <strain evidence="2 3">007c</strain>
    </source>
</reference>
<dbReference type="Proteomes" id="UP000019365">
    <property type="component" value="Unassembled WGS sequence"/>
</dbReference>
<feature type="transmembrane region" description="Helical" evidence="1">
    <location>
        <begin position="7"/>
        <end position="29"/>
    </location>
</feature>
<evidence type="ECO:0000313" key="2">
    <source>
        <dbReference type="EMBL" id="EWM53489.1"/>
    </source>
</evidence>
<feature type="transmembrane region" description="Helical" evidence="1">
    <location>
        <begin position="35"/>
        <end position="60"/>
    </location>
</feature>
<sequence length="204" mass="23660">MKNTRQLIMISISVIWFIATGSVFSYMVYTTSELYISGMIISYETVFLCAGTVFFILLLFTGKKAASSVRHLIAGIILAIWLILAISNFSGSLKMDIENNSHSYTTSLTPYKEKEIVLSERDRMFDFSEVRIYKKKYVFIHELGSFSDTYFNEHKLIRNGKYSCSYDDFYQEIVLTLDYGGWNEDTLPEPAENPEKLEKRYKLK</sequence>
<evidence type="ECO:0000313" key="3">
    <source>
        <dbReference type="Proteomes" id="UP000019365"/>
    </source>
</evidence>
<gene>
    <name evidence="2" type="ORF">RF007C_07355</name>
</gene>
<comment type="caution">
    <text evidence="2">The sequence shown here is derived from an EMBL/GenBank/DDBJ whole genome shotgun (WGS) entry which is preliminary data.</text>
</comment>